<feature type="transmembrane region" description="Helical" evidence="7">
    <location>
        <begin position="387"/>
        <end position="407"/>
    </location>
</feature>
<dbReference type="InterPro" id="IPR051258">
    <property type="entry name" value="Diverse_Substrate_Transporter"/>
</dbReference>
<dbReference type="SUPFAM" id="SSF103481">
    <property type="entry name" value="Multidrug resistance efflux transporter EmrE"/>
    <property type="match status" value="1"/>
</dbReference>
<feature type="transmembrane region" description="Helical" evidence="7">
    <location>
        <begin position="314"/>
        <end position="335"/>
    </location>
</feature>
<sequence>MSTHNKSSPKSAGGTCGTSSSPRRSIIFSKNPKKLKYPYSFNSNHKNNQNMKYLLMMAVDEERPLLKTLSGHDYYQSTASAETLVEEYQRQQQEQQKTVHNNNDSWSWLLQRLQEGRHYLLLLVVAVLYGTLNVALRGIYQQPDPPSAAALSAVRGWLAVACFVPLWPSRRRYSHKAVVETSTTSSGSDEDTGGKVDNTTTIDPSPQSLLTTAAELALWNFGAQGLINVGLTYTSAARAAFFTQLSVVLTPLLSAVAAAAAAASHSSSTSRATVTVALSEWWACGLALAGLILLSYNNGNSDDNNDDSDADAGLALNAGDILCLLGALSWSTYLFRLSAVGNVYPEVELQASKTLVLAMLYTTWCAAAYGVTGQAQWLGWHTGHGAVVTWMLLLYSAAGPGMLADVWQQKAQATVSATVANIVLSLEPVFTAMFARLLLGEETTLLEKVGGAFIFTAALVATTRDSS</sequence>
<feature type="transmembrane region" description="Helical" evidence="7">
    <location>
        <begin position="419"/>
        <end position="439"/>
    </location>
</feature>
<comment type="subcellular location">
    <subcellularLocation>
        <location evidence="1">Cell membrane</location>
        <topology evidence="1">Multi-pass membrane protein</topology>
    </subcellularLocation>
</comment>
<evidence type="ECO:0000256" key="2">
    <source>
        <dbReference type="ARBA" id="ARBA00022475"/>
    </source>
</evidence>
<evidence type="ECO:0000259" key="8">
    <source>
        <dbReference type="Pfam" id="PF00892"/>
    </source>
</evidence>
<dbReference type="PANTHER" id="PTHR42920:SF5">
    <property type="entry name" value="EAMA DOMAIN-CONTAINING PROTEIN"/>
    <property type="match status" value="1"/>
</dbReference>
<feature type="domain" description="EamA" evidence="8">
    <location>
        <begin position="318"/>
        <end position="462"/>
    </location>
</feature>
<dbReference type="AlphaFoldDB" id="A0A7S3L7F5"/>
<name>A0A7S3L7F5_9STRA</name>
<evidence type="ECO:0000256" key="7">
    <source>
        <dbReference type="SAM" id="Phobius"/>
    </source>
</evidence>
<evidence type="ECO:0000256" key="1">
    <source>
        <dbReference type="ARBA" id="ARBA00004651"/>
    </source>
</evidence>
<dbReference type="EMBL" id="HBIM01011181">
    <property type="protein sequence ID" value="CAE0412009.1"/>
    <property type="molecule type" value="Transcribed_RNA"/>
</dbReference>
<dbReference type="Pfam" id="PF00892">
    <property type="entry name" value="EamA"/>
    <property type="match status" value="1"/>
</dbReference>
<keyword evidence="3 7" id="KW-0812">Transmembrane</keyword>
<gene>
    <name evidence="9" type="ORF">ACOF00016_LOCUS9290</name>
</gene>
<evidence type="ECO:0000256" key="5">
    <source>
        <dbReference type="ARBA" id="ARBA00023136"/>
    </source>
</evidence>
<dbReference type="InterPro" id="IPR000620">
    <property type="entry name" value="EamA_dom"/>
</dbReference>
<feature type="transmembrane region" description="Helical" evidence="7">
    <location>
        <begin position="355"/>
        <end position="375"/>
    </location>
</feature>
<feature type="region of interest" description="Disordered" evidence="6">
    <location>
        <begin position="181"/>
        <end position="204"/>
    </location>
</feature>
<evidence type="ECO:0000256" key="3">
    <source>
        <dbReference type="ARBA" id="ARBA00022692"/>
    </source>
</evidence>
<feature type="region of interest" description="Disordered" evidence="6">
    <location>
        <begin position="1"/>
        <end position="25"/>
    </location>
</feature>
<dbReference type="InterPro" id="IPR037185">
    <property type="entry name" value="EmrE-like"/>
</dbReference>
<feature type="transmembrane region" description="Helical" evidence="7">
    <location>
        <begin position="274"/>
        <end position="294"/>
    </location>
</feature>
<feature type="compositionally biased region" description="Polar residues" evidence="6">
    <location>
        <begin position="1"/>
        <end position="10"/>
    </location>
</feature>
<dbReference type="PANTHER" id="PTHR42920">
    <property type="entry name" value="OS03G0707200 PROTEIN-RELATED"/>
    <property type="match status" value="1"/>
</dbReference>
<proteinExistence type="predicted"/>
<accession>A0A7S3L7F5</accession>
<keyword evidence="5 7" id="KW-0472">Membrane</keyword>
<reference evidence="9" key="1">
    <citation type="submission" date="2021-01" db="EMBL/GenBank/DDBJ databases">
        <authorList>
            <person name="Corre E."/>
            <person name="Pelletier E."/>
            <person name="Niang G."/>
            <person name="Scheremetjew M."/>
            <person name="Finn R."/>
            <person name="Kale V."/>
            <person name="Holt S."/>
            <person name="Cochrane G."/>
            <person name="Meng A."/>
            <person name="Brown T."/>
            <person name="Cohen L."/>
        </authorList>
    </citation>
    <scope>NUCLEOTIDE SEQUENCE</scope>
    <source>
        <strain evidence="9">CCMP127</strain>
    </source>
</reference>
<evidence type="ECO:0000256" key="4">
    <source>
        <dbReference type="ARBA" id="ARBA00022989"/>
    </source>
</evidence>
<feature type="transmembrane region" description="Helical" evidence="7">
    <location>
        <begin position="241"/>
        <end position="262"/>
    </location>
</feature>
<keyword evidence="2" id="KW-1003">Cell membrane</keyword>
<protein>
    <recommendedName>
        <fullName evidence="8">EamA domain-containing protein</fullName>
    </recommendedName>
</protein>
<organism evidence="9">
    <name type="scientific">Amphora coffeiformis</name>
    <dbReference type="NCBI Taxonomy" id="265554"/>
    <lineage>
        <taxon>Eukaryota</taxon>
        <taxon>Sar</taxon>
        <taxon>Stramenopiles</taxon>
        <taxon>Ochrophyta</taxon>
        <taxon>Bacillariophyta</taxon>
        <taxon>Bacillariophyceae</taxon>
        <taxon>Bacillariophycidae</taxon>
        <taxon>Thalassiophysales</taxon>
        <taxon>Catenulaceae</taxon>
        <taxon>Amphora</taxon>
    </lineage>
</organism>
<keyword evidence="4 7" id="KW-1133">Transmembrane helix</keyword>
<feature type="transmembrane region" description="Helical" evidence="7">
    <location>
        <begin position="119"/>
        <end position="140"/>
    </location>
</feature>
<evidence type="ECO:0000256" key="6">
    <source>
        <dbReference type="SAM" id="MobiDB-lite"/>
    </source>
</evidence>
<dbReference type="GO" id="GO:0005886">
    <property type="term" value="C:plasma membrane"/>
    <property type="evidence" value="ECO:0007669"/>
    <property type="project" value="UniProtKB-SubCell"/>
</dbReference>
<evidence type="ECO:0000313" key="9">
    <source>
        <dbReference type="EMBL" id="CAE0412009.1"/>
    </source>
</evidence>
<feature type="transmembrane region" description="Helical" evidence="7">
    <location>
        <begin position="146"/>
        <end position="167"/>
    </location>
</feature>